<evidence type="ECO:0000256" key="8">
    <source>
        <dbReference type="ARBA" id="ARBA00022827"/>
    </source>
</evidence>
<dbReference type="GO" id="GO:0000719">
    <property type="term" value="P:photoreactive repair"/>
    <property type="evidence" value="ECO:0007669"/>
    <property type="project" value="TreeGrafter"/>
</dbReference>
<dbReference type="GO" id="GO:0003904">
    <property type="term" value="F:deoxyribodipyrimidine photo-lyase activity"/>
    <property type="evidence" value="ECO:0007669"/>
    <property type="project" value="UniProtKB-EC"/>
</dbReference>
<keyword evidence="7" id="KW-0227">DNA damage</keyword>
<evidence type="ECO:0000256" key="5">
    <source>
        <dbReference type="ARBA" id="ARBA00014046"/>
    </source>
</evidence>
<dbReference type="Gene3D" id="1.10.579.10">
    <property type="entry name" value="DNA Cyclobutane Dipyrimidine Photolyase, subunit A, domain 3"/>
    <property type="match status" value="1"/>
</dbReference>
<dbReference type="InterPro" id="IPR036155">
    <property type="entry name" value="Crypto/Photolyase_N_sf"/>
</dbReference>
<keyword evidence="9" id="KW-0238">DNA-binding</keyword>
<dbReference type="InterPro" id="IPR006050">
    <property type="entry name" value="DNA_photolyase_N"/>
</dbReference>
<dbReference type="Proteomes" id="UP000464954">
    <property type="component" value="Chromosome"/>
</dbReference>
<dbReference type="PANTHER" id="PTHR10211:SF0">
    <property type="entry name" value="DEOXYRIBODIPYRIMIDINE PHOTO-LYASE"/>
    <property type="match status" value="1"/>
</dbReference>
<sequence>MIHPARIHKLNDKPVRQSGGFVLYWMQQSQRAEWNHALEYAIERANQWTLPVAVVFGLMDDYPEANERHYAFMLQGLEEVFQTLEKRGIGAFIGRGHPADVAIEAGKEAALIVCDMGYLRHQAEWRARVADESDCEVVEVESDVVVPVETASDKPEYMARTLRPKIHRNLNEFLQPLASNCVAAREWFQGLEKLSRQVPTIGNLKLDRSVGAVKSFKGGTAEAKRRLKQFIKNSLAVYSDHSNQPQTDDVSMMSPYLHFGQISPLTIALEVLKSDAAKEAQDAFIEQLIVRRELAMNFVWFTPDYDQFSCLPNWAKQTLKNHAKDEREYLYTREQFEQSQTHDPYWNAAMTEMRVTGFMHNYMRMYWGKKVLEWSPSPEEAFETLLAINNKYFIDGRDPNSYAGVAWVFGKHDTAWAARPVFGKTRYMNAAGLKRKCDINAYVEKVERL</sequence>
<keyword evidence="11 15" id="KW-0456">Lyase</keyword>
<evidence type="ECO:0000313" key="16">
    <source>
        <dbReference type="Proteomes" id="UP000464954"/>
    </source>
</evidence>
<dbReference type="SUPFAM" id="SSF52425">
    <property type="entry name" value="Cryptochrome/photolyase, N-terminal domain"/>
    <property type="match status" value="1"/>
</dbReference>
<comment type="cofactor">
    <cofactor evidence="2">
        <name>FAD</name>
        <dbReference type="ChEBI" id="CHEBI:57692"/>
    </cofactor>
</comment>
<dbReference type="Gene3D" id="1.25.40.80">
    <property type="match status" value="1"/>
</dbReference>
<keyword evidence="16" id="KW-1185">Reference proteome</keyword>
<dbReference type="InterPro" id="IPR052219">
    <property type="entry name" value="Photolyase_Class-2"/>
</dbReference>
<evidence type="ECO:0000256" key="11">
    <source>
        <dbReference type="ARBA" id="ARBA00023239"/>
    </source>
</evidence>
<keyword evidence="8" id="KW-0274">FAD</keyword>
<dbReference type="PROSITE" id="PS51645">
    <property type="entry name" value="PHR_CRY_ALPHA_BETA"/>
    <property type="match status" value="1"/>
</dbReference>
<dbReference type="Pfam" id="PF00875">
    <property type="entry name" value="DNA_photolyase"/>
    <property type="match status" value="1"/>
</dbReference>
<evidence type="ECO:0000256" key="1">
    <source>
        <dbReference type="ARBA" id="ARBA00001932"/>
    </source>
</evidence>
<dbReference type="EMBL" id="CP047593">
    <property type="protein sequence ID" value="QHI68826.1"/>
    <property type="molecule type" value="Genomic_DNA"/>
</dbReference>
<organism evidence="15 16">
    <name type="scientific">Tichowtungia aerotolerans</name>
    <dbReference type="NCBI Taxonomy" id="2697043"/>
    <lineage>
        <taxon>Bacteria</taxon>
        <taxon>Pseudomonadati</taxon>
        <taxon>Kiritimatiellota</taxon>
        <taxon>Tichowtungiia</taxon>
        <taxon>Tichowtungiales</taxon>
        <taxon>Tichowtungiaceae</taxon>
        <taxon>Tichowtungia</taxon>
    </lineage>
</organism>
<dbReference type="AlphaFoldDB" id="A0A6P1MB90"/>
<dbReference type="EC" id="4.1.99.3" evidence="4"/>
<gene>
    <name evidence="15" type="ORF">GT409_04965</name>
</gene>
<proteinExistence type="inferred from homology"/>
<evidence type="ECO:0000256" key="2">
    <source>
        <dbReference type="ARBA" id="ARBA00001974"/>
    </source>
</evidence>
<evidence type="ECO:0000256" key="9">
    <source>
        <dbReference type="ARBA" id="ARBA00023125"/>
    </source>
</evidence>
<dbReference type="GO" id="GO:0003677">
    <property type="term" value="F:DNA binding"/>
    <property type="evidence" value="ECO:0007669"/>
    <property type="project" value="UniProtKB-KW"/>
</dbReference>
<keyword evidence="10" id="KW-0234">DNA repair</keyword>
<evidence type="ECO:0000256" key="6">
    <source>
        <dbReference type="ARBA" id="ARBA00022630"/>
    </source>
</evidence>
<comment type="similarity">
    <text evidence="3">Belongs to the DNA photolyase class-2 family.</text>
</comment>
<keyword evidence="6" id="KW-0285">Flavoprotein</keyword>
<dbReference type="KEGG" id="taer:GT409_04965"/>
<dbReference type="InterPro" id="IPR014729">
    <property type="entry name" value="Rossmann-like_a/b/a_fold"/>
</dbReference>
<accession>A0A6P1MB90</accession>
<evidence type="ECO:0000256" key="12">
    <source>
        <dbReference type="ARBA" id="ARBA00031671"/>
    </source>
</evidence>
<evidence type="ECO:0000256" key="3">
    <source>
        <dbReference type="ARBA" id="ARBA00006409"/>
    </source>
</evidence>
<reference evidence="15 16" key="1">
    <citation type="submission" date="2020-01" db="EMBL/GenBank/DDBJ databases">
        <title>Ponticoccus aerotolerans gen. nov., sp. nov., an anaerobic bacterium and proposal of Ponticoccusceae fam. nov., Ponticoccusles ord. nov. and Ponticoccuse classis nov. in the phylum Kiritimatiellaeota.</title>
        <authorList>
            <person name="Zhou L.Y."/>
            <person name="Du Z.J."/>
        </authorList>
    </citation>
    <scope>NUCLEOTIDE SEQUENCE [LARGE SCALE GENOMIC DNA]</scope>
    <source>
        <strain evidence="15 16">S-5007</strain>
    </source>
</reference>
<dbReference type="RefSeq" id="WP_160627518.1">
    <property type="nucleotide sequence ID" value="NZ_CP047593.1"/>
</dbReference>
<dbReference type="SUPFAM" id="SSF48173">
    <property type="entry name" value="Cryptochrome/photolyase FAD-binding domain"/>
    <property type="match status" value="1"/>
</dbReference>
<evidence type="ECO:0000259" key="14">
    <source>
        <dbReference type="PROSITE" id="PS51645"/>
    </source>
</evidence>
<evidence type="ECO:0000313" key="15">
    <source>
        <dbReference type="EMBL" id="QHI68826.1"/>
    </source>
</evidence>
<comment type="catalytic activity">
    <reaction evidence="13">
        <text>cyclobutadipyrimidine (in DNA) = 2 pyrimidine residues (in DNA).</text>
        <dbReference type="EC" id="4.1.99.3"/>
    </reaction>
</comment>
<dbReference type="FunFam" id="1.10.579.10:FF:000002">
    <property type="entry name" value="Deoxyribodipyrimidine photolyase"/>
    <property type="match status" value="1"/>
</dbReference>
<evidence type="ECO:0000256" key="7">
    <source>
        <dbReference type="ARBA" id="ARBA00022763"/>
    </source>
</evidence>
<protein>
    <recommendedName>
        <fullName evidence="5">Deoxyribodipyrimidine photo-lyase</fullName>
        <ecNumber evidence="4">4.1.99.3</ecNumber>
    </recommendedName>
    <alternativeName>
        <fullName evidence="12">DNA photolyase</fullName>
    </alternativeName>
</protein>
<name>A0A6P1MB90_9BACT</name>
<dbReference type="InterPro" id="IPR036134">
    <property type="entry name" value="Crypto/Photolyase_FAD-like_sf"/>
</dbReference>
<comment type="cofactor">
    <cofactor evidence="1">
        <name>(6R)-5,10-methylene-5,6,7,8-tetrahydrofolate</name>
        <dbReference type="ChEBI" id="CHEBI:15636"/>
    </cofactor>
</comment>
<evidence type="ECO:0000256" key="4">
    <source>
        <dbReference type="ARBA" id="ARBA00013149"/>
    </source>
</evidence>
<dbReference type="PANTHER" id="PTHR10211">
    <property type="entry name" value="DEOXYRIBODIPYRIMIDINE PHOTOLYASE"/>
    <property type="match status" value="1"/>
</dbReference>
<evidence type="ECO:0000256" key="13">
    <source>
        <dbReference type="ARBA" id="ARBA00033999"/>
    </source>
</evidence>
<evidence type="ECO:0000256" key="10">
    <source>
        <dbReference type="ARBA" id="ARBA00023204"/>
    </source>
</evidence>
<feature type="domain" description="Photolyase/cryptochrome alpha/beta" evidence="14">
    <location>
        <begin position="20"/>
        <end position="148"/>
    </location>
</feature>
<dbReference type="Gene3D" id="3.40.50.620">
    <property type="entry name" value="HUPs"/>
    <property type="match status" value="1"/>
</dbReference>